<name>A0A8S9J6C7_BRACR</name>
<evidence type="ECO:0000313" key="2">
    <source>
        <dbReference type="EMBL" id="KAF2577871.1"/>
    </source>
</evidence>
<accession>A0A8S9J6C7</accession>
<dbReference type="GO" id="GO:0005524">
    <property type="term" value="F:ATP binding"/>
    <property type="evidence" value="ECO:0007669"/>
    <property type="project" value="InterPro"/>
</dbReference>
<dbReference type="PANTHER" id="PTHR47987">
    <property type="entry name" value="OS08G0249100 PROTEIN"/>
    <property type="match status" value="1"/>
</dbReference>
<dbReference type="InterPro" id="IPR000719">
    <property type="entry name" value="Prot_kinase_dom"/>
</dbReference>
<evidence type="ECO:0000259" key="1">
    <source>
        <dbReference type="PROSITE" id="PS50011"/>
    </source>
</evidence>
<proteinExistence type="predicted"/>
<dbReference type="Proteomes" id="UP000712281">
    <property type="component" value="Unassembled WGS sequence"/>
</dbReference>
<dbReference type="Pfam" id="PF00069">
    <property type="entry name" value="Pkinase"/>
    <property type="match status" value="1"/>
</dbReference>
<evidence type="ECO:0000313" key="3">
    <source>
        <dbReference type="Proteomes" id="UP000712281"/>
    </source>
</evidence>
<dbReference type="PANTHER" id="PTHR47987:SF5">
    <property type="entry name" value="PROTEIN KINASE DOMAIN-CONTAINING PROTEIN"/>
    <property type="match status" value="1"/>
</dbReference>
<comment type="caution">
    <text evidence="2">The sequence shown here is derived from an EMBL/GenBank/DDBJ whole genome shotgun (WGS) entry which is preliminary data.</text>
</comment>
<sequence>MTPSGGGGVEEPATASDAEGSALVIIGVKPDEWSREVLTWSLVNVARPGDRIVALHVLDYSLGFYFLSDFGFASLASSAAQHVSCGGIAGTFGYLAPEYFMHGKVTDKIDVYAFGVVLLELISGRKPICVDQSKGQESLVMWANPILESGKFAQLLDPSLEADDSSNDLIEKLLLAATLCIKRAPHDRPQIGLVVKILQGDEDATEWGKQQVKASEDATAYLTNIESHINLALLDLEDDAASDSSPEASSISVEDYLKGRWSRTASFSFN</sequence>
<reference evidence="2" key="1">
    <citation type="submission" date="2019-12" db="EMBL/GenBank/DDBJ databases">
        <title>Genome sequencing and annotation of Brassica cretica.</title>
        <authorList>
            <person name="Studholme D.J."/>
            <person name="Sarris P.F."/>
        </authorList>
    </citation>
    <scope>NUCLEOTIDE SEQUENCE</scope>
    <source>
        <strain evidence="2">PFS-001/15</strain>
        <tissue evidence="2">Leaf</tissue>
    </source>
</reference>
<protein>
    <recommendedName>
        <fullName evidence="1">Protein kinase domain-containing protein</fullName>
    </recommendedName>
</protein>
<feature type="domain" description="Protein kinase" evidence="1">
    <location>
        <begin position="1"/>
        <end position="208"/>
    </location>
</feature>
<dbReference type="GO" id="GO:0004672">
    <property type="term" value="F:protein kinase activity"/>
    <property type="evidence" value="ECO:0007669"/>
    <property type="project" value="InterPro"/>
</dbReference>
<dbReference type="PROSITE" id="PS50011">
    <property type="entry name" value="PROTEIN_KINASE_DOM"/>
    <property type="match status" value="1"/>
</dbReference>
<dbReference type="EMBL" id="QGKW02001660">
    <property type="protein sequence ID" value="KAF2577871.1"/>
    <property type="molecule type" value="Genomic_DNA"/>
</dbReference>
<gene>
    <name evidence="2" type="ORF">F2Q68_00003999</name>
</gene>
<dbReference type="SUPFAM" id="SSF56112">
    <property type="entry name" value="Protein kinase-like (PK-like)"/>
    <property type="match status" value="1"/>
</dbReference>
<dbReference type="InterPro" id="IPR046958">
    <property type="entry name" value="RBK1/2/STUNTED"/>
</dbReference>
<dbReference type="InterPro" id="IPR011009">
    <property type="entry name" value="Kinase-like_dom_sf"/>
</dbReference>
<organism evidence="2 3">
    <name type="scientific">Brassica cretica</name>
    <name type="common">Mustard</name>
    <dbReference type="NCBI Taxonomy" id="69181"/>
    <lineage>
        <taxon>Eukaryota</taxon>
        <taxon>Viridiplantae</taxon>
        <taxon>Streptophyta</taxon>
        <taxon>Embryophyta</taxon>
        <taxon>Tracheophyta</taxon>
        <taxon>Spermatophyta</taxon>
        <taxon>Magnoliopsida</taxon>
        <taxon>eudicotyledons</taxon>
        <taxon>Gunneridae</taxon>
        <taxon>Pentapetalae</taxon>
        <taxon>rosids</taxon>
        <taxon>malvids</taxon>
        <taxon>Brassicales</taxon>
        <taxon>Brassicaceae</taxon>
        <taxon>Brassiceae</taxon>
        <taxon>Brassica</taxon>
    </lineage>
</organism>
<dbReference type="AlphaFoldDB" id="A0A8S9J6C7"/>
<dbReference type="Gene3D" id="1.10.510.10">
    <property type="entry name" value="Transferase(Phosphotransferase) domain 1"/>
    <property type="match status" value="1"/>
</dbReference>